<evidence type="ECO:0000313" key="2">
    <source>
        <dbReference type="Proteomes" id="UP001279410"/>
    </source>
</evidence>
<dbReference type="EMBL" id="BRZM01002257">
    <property type="protein sequence ID" value="GLD74487.1"/>
    <property type="molecule type" value="Genomic_DNA"/>
</dbReference>
<proteinExistence type="predicted"/>
<dbReference type="AlphaFoldDB" id="A0AAD3NH14"/>
<reference evidence="1" key="1">
    <citation type="submission" date="2022-08" db="EMBL/GenBank/DDBJ databases">
        <title>Genome sequencing of akame (Lates japonicus).</title>
        <authorList>
            <person name="Hashiguchi Y."/>
            <person name="Takahashi H."/>
        </authorList>
    </citation>
    <scope>NUCLEOTIDE SEQUENCE</scope>
    <source>
        <strain evidence="1">Kochi</strain>
    </source>
</reference>
<name>A0AAD3NH14_LATJO</name>
<dbReference type="Proteomes" id="UP001279410">
    <property type="component" value="Unassembled WGS sequence"/>
</dbReference>
<gene>
    <name evidence="1" type="ORF">AKAME5_002581600</name>
</gene>
<protein>
    <submittedName>
        <fullName evidence="1">Anoctamin-2-like isoform X1</fullName>
    </submittedName>
</protein>
<comment type="caution">
    <text evidence="1">The sequence shown here is derived from an EMBL/GenBank/DDBJ whole genome shotgun (WGS) entry which is preliminary data.</text>
</comment>
<sequence>MDYSVVIRVATHFSESSSIHSETLFHLDQGYGLGSLTPCPISILEPEPYREDREEPWAEESQNLLQVSFGMMGMKVVMTNPAVFPANFHPASFFTLCVSLKRNSMQISRVKTRSQLWFNSSPSVQHRRPLLDGRRKVDHALVFHQRTAPYDVPPAPQCHKTDIHCFNGQLSQSVTSMR</sequence>
<organism evidence="1 2">
    <name type="scientific">Lates japonicus</name>
    <name type="common">Japanese lates</name>
    <dbReference type="NCBI Taxonomy" id="270547"/>
    <lineage>
        <taxon>Eukaryota</taxon>
        <taxon>Metazoa</taxon>
        <taxon>Chordata</taxon>
        <taxon>Craniata</taxon>
        <taxon>Vertebrata</taxon>
        <taxon>Euteleostomi</taxon>
        <taxon>Actinopterygii</taxon>
        <taxon>Neopterygii</taxon>
        <taxon>Teleostei</taxon>
        <taxon>Neoteleostei</taxon>
        <taxon>Acanthomorphata</taxon>
        <taxon>Carangaria</taxon>
        <taxon>Carangaria incertae sedis</taxon>
        <taxon>Centropomidae</taxon>
        <taxon>Lates</taxon>
    </lineage>
</organism>
<accession>A0AAD3NH14</accession>
<keyword evidence="2" id="KW-1185">Reference proteome</keyword>
<evidence type="ECO:0000313" key="1">
    <source>
        <dbReference type="EMBL" id="GLD74487.1"/>
    </source>
</evidence>